<dbReference type="EMBL" id="MASI01000003">
    <property type="protein sequence ID" value="ODA67630.1"/>
    <property type="molecule type" value="Genomic_DNA"/>
</dbReference>
<accession>A0A1E2RZP9</accession>
<proteinExistence type="predicted"/>
<comment type="caution">
    <text evidence="1">The sequence shown here is derived from an EMBL/GenBank/DDBJ whole genome shotgun (WGS) entry which is preliminary data.</text>
</comment>
<evidence type="ECO:0000313" key="2">
    <source>
        <dbReference type="Proteomes" id="UP000095087"/>
    </source>
</evidence>
<keyword evidence="2" id="KW-1185">Reference proteome</keyword>
<reference evidence="1 2" key="1">
    <citation type="submission" date="2016-07" db="EMBL/GenBank/DDBJ databases">
        <title>Draft genome sequence of Methyloligella halotolerans C2T (VKM B-2706T=CCUG 61687T=DSM 25045T), a halotolerant polyhydroxybutyrate accumulating methylotroph.</title>
        <authorList>
            <person name="Vasilenko O.V."/>
            <person name="Doronina N.V."/>
            <person name="Poroshina M.N."/>
            <person name="Tarlachkov S.V."/>
            <person name="Trotsenko Y.A."/>
        </authorList>
    </citation>
    <scope>NUCLEOTIDE SEQUENCE [LARGE SCALE GENOMIC DNA]</scope>
    <source>
        <strain evidence="1 2">VKM B-2706</strain>
    </source>
</reference>
<sequence length="111" mass="12431">MPATRFHIYECRDESCPRSRRFVCELSMTVPVAVGKGRKPGWRWAQPTYHYGPTARIAEKKADVAFHDLQEKQAKSKAGEAARVAGRKRQALTAAVAADMEAERQDEARDG</sequence>
<organism evidence="1 2">
    <name type="scientific">Methyloligella halotolerans</name>
    <dbReference type="NCBI Taxonomy" id="1177755"/>
    <lineage>
        <taxon>Bacteria</taxon>
        <taxon>Pseudomonadati</taxon>
        <taxon>Pseudomonadota</taxon>
        <taxon>Alphaproteobacteria</taxon>
        <taxon>Hyphomicrobiales</taxon>
        <taxon>Hyphomicrobiaceae</taxon>
        <taxon>Methyloligella</taxon>
    </lineage>
</organism>
<evidence type="ECO:0000313" key="1">
    <source>
        <dbReference type="EMBL" id="ODA67630.1"/>
    </source>
</evidence>
<dbReference type="AlphaFoldDB" id="A0A1E2RZP9"/>
<dbReference type="STRING" id="1177755.A7A08_01665"/>
<dbReference type="Proteomes" id="UP000095087">
    <property type="component" value="Unassembled WGS sequence"/>
</dbReference>
<name>A0A1E2RZP9_9HYPH</name>
<protein>
    <submittedName>
        <fullName evidence="1">Uncharacterized protein</fullName>
    </submittedName>
</protein>
<dbReference type="RefSeq" id="WP_069094959.1">
    <property type="nucleotide sequence ID" value="NZ_MASI01000003.1"/>
</dbReference>
<gene>
    <name evidence="1" type="ORF">A7A08_01665</name>
</gene>